<comment type="caution">
    <text evidence="1">The sequence shown here is derived from an EMBL/GenBank/DDBJ whole genome shotgun (WGS) entry which is preliminary data.</text>
</comment>
<evidence type="ECO:0000313" key="1">
    <source>
        <dbReference type="EMBL" id="KAB7704105.1"/>
    </source>
</evidence>
<name>A0A6I1FQT5_9BACI</name>
<accession>A0A6I1FQT5</accession>
<organism evidence="1 2">
    <name type="scientific">Bacillus aerolatus</name>
    <dbReference type="NCBI Taxonomy" id="2653354"/>
    <lineage>
        <taxon>Bacteria</taxon>
        <taxon>Bacillati</taxon>
        <taxon>Bacillota</taxon>
        <taxon>Bacilli</taxon>
        <taxon>Bacillales</taxon>
        <taxon>Bacillaceae</taxon>
        <taxon>Bacillus</taxon>
    </lineage>
</organism>
<protein>
    <submittedName>
        <fullName evidence="1">Uncharacterized protein</fullName>
    </submittedName>
</protein>
<reference evidence="1 2" key="1">
    <citation type="submission" date="2019-10" db="EMBL/GenBank/DDBJ databases">
        <title>Bacillus aerolatum sp. nov., isolated from bioaerosol of sport playgrounds.</title>
        <authorList>
            <person name="Chen P."/>
            <person name="Zhang G."/>
        </authorList>
    </citation>
    <scope>NUCLEOTIDE SEQUENCE [LARGE SCALE GENOMIC DNA]</scope>
    <source>
        <strain evidence="1 2">CX253</strain>
    </source>
</reference>
<sequence>MIEKYFGEWHVSETDITLSGFLEINNDTKEYILNLYSDKPLQLGPIVAQLENYIISVRYNTGTSYNSKSPNKKTMKTSSYIEIQFKKYL</sequence>
<evidence type="ECO:0000313" key="2">
    <source>
        <dbReference type="Proteomes" id="UP000429595"/>
    </source>
</evidence>
<dbReference type="EMBL" id="WEIO01000019">
    <property type="protein sequence ID" value="KAB7704105.1"/>
    <property type="molecule type" value="Genomic_DNA"/>
</dbReference>
<dbReference type="RefSeq" id="WP_152154670.1">
    <property type="nucleotide sequence ID" value="NZ_WEIO01000019.1"/>
</dbReference>
<proteinExistence type="predicted"/>
<dbReference type="Proteomes" id="UP000429595">
    <property type="component" value="Unassembled WGS sequence"/>
</dbReference>
<gene>
    <name evidence="1" type="ORF">F9802_18950</name>
</gene>
<keyword evidence="2" id="KW-1185">Reference proteome</keyword>
<dbReference type="AlphaFoldDB" id="A0A6I1FQT5"/>